<evidence type="ECO:0000256" key="5">
    <source>
        <dbReference type="SAM" id="Phobius"/>
    </source>
</evidence>
<accession>A0A553PD04</accession>
<protein>
    <recommendedName>
        <fullName evidence="8">Intimal thickness related receptor IRP domain-containing protein</fullName>
    </recommendedName>
</protein>
<evidence type="ECO:0008006" key="8">
    <source>
        <dbReference type="Google" id="ProtNLM"/>
    </source>
</evidence>
<dbReference type="InterPro" id="IPR019184">
    <property type="entry name" value="Uncharacterised_TM-17"/>
</dbReference>
<evidence type="ECO:0000256" key="3">
    <source>
        <dbReference type="ARBA" id="ARBA00022989"/>
    </source>
</evidence>
<sequence>MNYSLTFELLLYVNVFYFGLYSCLEFALIVYKAFNLPAYQFSSKNLINDLILLTFLVIFETIRLILGQKHEATDFDKDLNAVFRLLVLTVPNMYLVAFFSFWQTYVTRLELALGVIMLIFQGSQMVASFFVLGQKYWPRKSNKS</sequence>
<name>A0A553PD04_TIGCA</name>
<evidence type="ECO:0000256" key="1">
    <source>
        <dbReference type="ARBA" id="ARBA00004141"/>
    </source>
</evidence>
<dbReference type="GO" id="GO:0016020">
    <property type="term" value="C:membrane"/>
    <property type="evidence" value="ECO:0007669"/>
    <property type="project" value="UniProtKB-SubCell"/>
</dbReference>
<dbReference type="GO" id="GO:1905515">
    <property type="term" value="P:non-motile cilium assembly"/>
    <property type="evidence" value="ECO:0007669"/>
    <property type="project" value="TreeGrafter"/>
</dbReference>
<proteinExistence type="predicted"/>
<feature type="transmembrane region" description="Helical" evidence="5">
    <location>
        <begin position="9"/>
        <end position="34"/>
    </location>
</feature>
<keyword evidence="3 5" id="KW-1133">Transmembrane helix</keyword>
<feature type="transmembrane region" description="Helical" evidence="5">
    <location>
        <begin position="46"/>
        <end position="65"/>
    </location>
</feature>
<feature type="transmembrane region" description="Helical" evidence="5">
    <location>
        <begin position="85"/>
        <end position="105"/>
    </location>
</feature>
<keyword evidence="7" id="KW-1185">Reference proteome</keyword>
<dbReference type="Proteomes" id="UP000318571">
    <property type="component" value="Chromosome 2"/>
</dbReference>
<evidence type="ECO:0000313" key="6">
    <source>
        <dbReference type="EMBL" id="TRY75540.1"/>
    </source>
</evidence>
<dbReference type="Pfam" id="PF09799">
    <property type="entry name" value="Transmemb_17"/>
    <property type="match status" value="1"/>
</dbReference>
<dbReference type="AlphaFoldDB" id="A0A553PD04"/>
<dbReference type="OMA" id="AEILMFV"/>
<dbReference type="GO" id="GO:0035869">
    <property type="term" value="C:ciliary transition zone"/>
    <property type="evidence" value="ECO:0007669"/>
    <property type="project" value="TreeGrafter"/>
</dbReference>
<evidence type="ECO:0000313" key="7">
    <source>
        <dbReference type="Proteomes" id="UP000318571"/>
    </source>
</evidence>
<organism evidence="6 7">
    <name type="scientific">Tigriopus californicus</name>
    <name type="common">Marine copepod</name>
    <dbReference type="NCBI Taxonomy" id="6832"/>
    <lineage>
        <taxon>Eukaryota</taxon>
        <taxon>Metazoa</taxon>
        <taxon>Ecdysozoa</taxon>
        <taxon>Arthropoda</taxon>
        <taxon>Crustacea</taxon>
        <taxon>Multicrustacea</taxon>
        <taxon>Hexanauplia</taxon>
        <taxon>Copepoda</taxon>
        <taxon>Harpacticoida</taxon>
        <taxon>Harpacticidae</taxon>
        <taxon>Tigriopus</taxon>
    </lineage>
</organism>
<dbReference type="EMBL" id="VCGU01000005">
    <property type="protein sequence ID" value="TRY75540.1"/>
    <property type="molecule type" value="Genomic_DNA"/>
</dbReference>
<comment type="caution">
    <text evidence="6">The sequence shown here is derived from an EMBL/GenBank/DDBJ whole genome shotgun (WGS) entry which is preliminary data.</text>
</comment>
<gene>
    <name evidence="6" type="ORF">TCAL_07123</name>
</gene>
<keyword evidence="2 5" id="KW-0812">Transmembrane</keyword>
<feature type="transmembrane region" description="Helical" evidence="5">
    <location>
        <begin position="111"/>
        <end position="133"/>
    </location>
</feature>
<comment type="subcellular location">
    <subcellularLocation>
        <location evidence="1">Membrane</location>
        <topology evidence="1">Multi-pass membrane protein</topology>
    </subcellularLocation>
</comment>
<dbReference type="OrthoDB" id="262535at2759"/>
<evidence type="ECO:0000256" key="4">
    <source>
        <dbReference type="ARBA" id="ARBA00023136"/>
    </source>
</evidence>
<reference evidence="6 7" key="1">
    <citation type="journal article" date="2018" name="Nat. Ecol. Evol.">
        <title>Genomic signatures of mitonuclear coevolution across populations of Tigriopus californicus.</title>
        <authorList>
            <person name="Barreto F.S."/>
            <person name="Watson E.T."/>
            <person name="Lima T.G."/>
            <person name="Willett C.S."/>
            <person name="Edmands S."/>
            <person name="Li W."/>
            <person name="Burton R.S."/>
        </authorList>
    </citation>
    <scope>NUCLEOTIDE SEQUENCE [LARGE SCALE GENOMIC DNA]</scope>
    <source>
        <strain evidence="6 7">San Diego</strain>
    </source>
</reference>
<dbReference type="PANTHER" id="PTHR13531">
    <property type="entry name" value="GEO07735P1-RELATED-RELATED"/>
    <property type="match status" value="1"/>
</dbReference>
<dbReference type="PANTHER" id="PTHR13531:SF0">
    <property type="entry name" value="GEO07735P1-RELATED"/>
    <property type="match status" value="1"/>
</dbReference>
<keyword evidence="4 5" id="KW-0472">Membrane</keyword>
<evidence type="ECO:0000256" key="2">
    <source>
        <dbReference type="ARBA" id="ARBA00022692"/>
    </source>
</evidence>
<dbReference type="STRING" id="6832.A0A553PD04"/>